<dbReference type="PANTHER" id="PTHR11439:SF503">
    <property type="entry name" value="CYSTEINE-RICH RLK (RECEPTOR-LIKE PROTEIN KINASE) 8"/>
    <property type="match status" value="1"/>
</dbReference>
<dbReference type="OrthoDB" id="413760at2759"/>
<dbReference type="Proteomes" id="UP000321947">
    <property type="component" value="Unassembled WGS sequence"/>
</dbReference>
<dbReference type="CDD" id="cd09272">
    <property type="entry name" value="RNase_HI_RT_Ty1"/>
    <property type="match status" value="1"/>
</dbReference>
<dbReference type="EMBL" id="SSTE01019034">
    <property type="protein sequence ID" value="KAA0037128.1"/>
    <property type="molecule type" value="Genomic_DNA"/>
</dbReference>
<sequence length="370" mass="42377">MKFKFFYSSIEEEDDRQNEIVDDTSVRGTRLLSDIYERCNVVVCEPANCAEAKKDQRWVAAMEEELSMIEKNKTWILVDRPQDRKVIGVKWVFRTKLNADGSINKHKARLVVKWYAQIAGVDYSDTFAPVARMDTISLLFAIAAQKGAGNYHIQNFKWEMMKMFERTDLGLMSYFLGIEIKQGQGEVFICQNKYAKKILKKFKMDECKAVSTPVNQKEKLCKEDGADKVDEGYFRSLIGCLMYLTTTRPDILNAVSILSRFMYCASELHLKAAKRVIRYVKGTSDFGVKFTRGKEFKLIGFSDSDWGGSIDDMRSTLGYCFTLSSSVFSWSLKKQEIVAQSTAEVEFIAVTTTANQALWLRKILLDLDLE</sequence>
<dbReference type="InterPro" id="IPR013103">
    <property type="entry name" value="RVT_2"/>
</dbReference>
<evidence type="ECO:0000313" key="5">
    <source>
        <dbReference type="Proteomes" id="UP000321947"/>
    </source>
</evidence>
<proteinExistence type="predicted"/>
<comment type="caution">
    <text evidence="3">The sequence shown here is derived from an EMBL/GenBank/DDBJ whole genome shotgun (WGS) entry which is preliminary data.</text>
</comment>
<evidence type="ECO:0000313" key="3">
    <source>
        <dbReference type="EMBL" id="TYK13947.1"/>
    </source>
</evidence>
<dbReference type="Proteomes" id="UP000321393">
    <property type="component" value="Unassembled WGS sequence"/>
</dbReference>
<evidence type="ECO:0000313" key="4">
    <source>
        <dbReference type="Proteomes" id="UP000321393"/>
    </source>
</evidence>
<feature type="domain" description="Reverse transcriptase Ty1/copia-type" evidence="1">
    <location>
        <begin position="152"/>
        <end position="215"/>
    </location>
</feature>
<evidence type="ECO:0000259" key="1">
    <source>
        <dbReference type="Pfam" id="PF07727"/>
    </source>
</evidence>
<evidence type="ECO:0000313" key="2">
    <source>
        <dbReference type="EMBL" id="KAA0037128.1"/>
    </source>
</evidence>
<protein>
    <submittedName>
        <fullName evidence="2 3">Mitochondrial protein</fullName>
    </submittedName>
</protein>
<dbReference type="Pfam" id="PF07727">
    <property type="entry name" value="RVT_2"/>
    <property type="match status" value="2"/>
</dbReference>
<dbReference type="EMBL" id="SSTD01009720">
    <property type="protein sequence ID" value="TYK13947.1"/>
    <property type="molecule type" value="Genomic_DNA"/>
</dbReference>
<dbReference type="AlphaFoldDB" id="A0A5D3CPU0"/>
<organism evidence="3 5">
    <name type="scientific">Cucumis melo var. makuwa</name>
    <name type="common">Oriental melon</name>
    <dbReference type="NCBI Taxonomy" id="1194695"/>
    <lineage>
        <taxon>Eukaryota</taxon>
        <taxon>Viridiplantae</taxon>
        <taxon>Streptophyta</taxon>
        <taxon>Embryophyta</taxon>
        <taxon>Tracheophyta</taxon>
        <taxon>Spermatophyta</taxon>
        <taxon>Magnoliopsida</taxon>
        <taxon>eudicotyledons</taxon>
        <taxon>Gunneridae</taxon>
        <taxon>Pentapetalae</taxon>
        <taxon>rosids</taxon>
        <taxon>fabids</taxon>
        <taxon>Cucurbitales</taxon>
        <taxon>Cucurbitaceae</taxon>
        <taxon>Benincaseae</taxon>
        <taxon>Cucumis</taxon>
    </lineage>
</organism>
<name>A0A5D3CPU0_CUCMM</name>
<feature type="domain" description="Reverse transcriptase Ty1/copia-type" evidence="1">
    <location>
        <begin position="72"/>
        <end position="147"/>
    </location>
</feature>
<gene>
    <name evidence="3" type="ORF">E5676_scaffold832G001490</name>
    <name evidence="2" type="ORF">E6C27_scaffold379G00320</name>
</gene>
<accession>A0A5D3CPU0</accession>
<reference evidence="4 5" key="1">
    <citation type="submission" date="2019-08" db="EMBL/GenBank/DDBJ databases">
        <title>Draft genome sequences of two oriental melons (Cucumis melo L. var makuwa).</title>
        <authorList>
            <person name="Kwon S.-Y."/>
        </authorList>
    </citation>
    <scope>NUCLEOTIDE SEQUENCE [LARGE SCALE GENOMIC DNA]</scope>
    <source>
        <strain evidence="5">cv. Chang Bougi</strain>
        <strain evidence="4">cv. SW 3</strain>
        <tissue evidence="3">Leaf</tissue>
    </source>
</reference>
<dbReference type="PANTHER" id="PTHR11439">
    <property type="entry name" value="GAG-POL-RELATED RETROTRANSPOSON"/>
    <property type="match status" value="1"/>
</dbReference>